<proteinExistence type="predicted"/>
<protein>
    <submittedName>
        <fullName evidence="1">Uncharacterized protein</fullName>
    </submittedName>
</protein>
<keyword evidence="2" id="KW-1185">Reference proteome</keyword>
<gene>
    <name evidence="1" type="ORF">NUW54_g1375</name>
</gene>
<evidence type="ECO:0000313" key="2">
    <source>
        <dbReference type="Proteomes" id="UP001144978"/>
    </source>
</evidence>
<dbReference type="Proteomes" id="UP001144978">
    <property type="component" value="Unassembled WGS sequence"/>
</dbReference>
<reference evidence="1" key="1">
    <citation type="submission" date="2022-08" db="EMBL/GenBank/DDBJ databases">
        <title>Genome Sequence of Pycnoporus sanguineus.</title>
        <authorList>
            <person name="Buettner E."/>
        </authorList>
    </citation>
    <scope>NUCLEOTIDE SEQUENCE</scope>
    <source>
        <strain evidence="1">CG-C14</strain>
    </source>
</reference>
<sequence length="388" mass="43746">MPVCSRAVMQQQGHPVHLRLLPSLSIEQTVAKKVKPVLAPLPDQFRIICDIKSDLLADIPSLPTHPPPFELTGCYTKEWRQALDALHLDGFLWLQERALLHHLVAQQNKVFLWNDSECGQFCEDFFLPVSIPIVQHTPWVQKNTPILPGLFDEVCNIIWKKEAVGVYEPSNSFHRSHWFCVLKKNGKSLHIVHLLELLHAVTITHSGIPPFTEQLTELFAGHACGGILDLYVRYNEQRFDPASRDLITFSTLFGGQCLTTLPMGWANSVPIFHDDITHILQPEIPDCETIPENDGIQCFVWEHLQNGNHIVQRVKYCGGTFSGTKSVLCVNKFTIVGHHCTYAGRVLELGNYDKVLNWGPCRSLLEVLVFLGTAGIAWAFIPNFGKHA</sequence>
<name>A0ACC1QAC1_9APHY</name>
<dbReference type="EMBL" id="JANSHE010000226">
    <property type="protein sequence ID" value="KAJ3014173.1"/>
    <property type="molecule type" value="Genomic_DNA"/>
</dbReference>
<evidence type="ECO:0000313" key="1">
    <source>
        <dbReference type="EMBL" id="KAJ3014173.1"/>
    </source>
</evidence>
<organism evidence="1 2">
    <name type="scientific">Trametes sanguinea</name>
    <dbReference type="NCBI Taxonomy" id="158606"/>
    <lineage>
        <taxon>Eukaryota</taxon>
        <taxon>Fungi</taxon>
        <taxon>Dikarya</taxon>
        <taxon>Basidiomycota</taxon>
        <taxon>Agaricomycotina</taxon>
        <taxon>Agaricomycetes</taxon>
        <taxon>Polyporales</taxon>
        <taxon>Polyporaceae</taxon>
        <taxon>Trametes</taxon>
    </lineage>
</organism>
<accession>A0ACC1QAC1</accession>
<comment type="caution">
    <text evidence="1">The sequence shown here is derived from an EMBL/GenBank/DDBJ whole genome shotgun (WGS) entry which is preliminary data.</text>
</comment>